<keyword evidence="1" id="KW-0472">Membrane</keyword>
<organism evidence="2 3">
    <name type="scientific">Burkholderia lata (strain ATCC 17760 / DSM 23089 / LMG 22485 / NCIMB 9086 / R18194 / 383)</name>
    <dbReference type="NCBI Taxonomy" id="482957"/>
    <lineage>
        <taxon>Bacteria</taxon>
        <taxon>Pseudomonadati</taxon>
        <taxon>Pseudomonadota</taxon>
        <taxon>Betaproteobacteria</taxon>
        <taxon>Burkholderiales</taxon>
        <taxon>Burkholderiaceae</taxon>
        <taxon>Burkholderia</taxon>
        <taxon>Burkholderia cepacia complex</taxon>
    </lineage>
</organism>
<dbReference type="RefSeq" id="WP_174938160.1">
    <property type="nucleotide sequence ID" value="NZ_CABVPY010000005.1"/>
</dbReference>
<evidence type="ECO:0000313" key="2">
    <source>
        <dbReference type="EMBL" id="VWB26900.1"/>
    </source>
</evidence>
<name>A0A6P2IE37_BURL3</name>
<evidence type="ECO:0000313" key="3">
    <source>
        <dbReference type="Proteomes" id="UP000494170"/>
    </source>
</evidence>
<dbReference type="AlphaFoldDB" id="A0A6P2IE37"/>
<accession>A0A6P2IE37</accession>
<gene>
    <name evidence="2" type="ORF">BLA6863_01120</name>
</gene>
<dbReference type="EMBL" id="CABVPY010000005">
    <property type="protein sequence ID" value="VWB26900.1"/>
    <property type="molecule type" value="Genomic_DNA"/>
</dbReference>
<sequence>MTSLTIKVIATVVATITFLITGAIGVKKSDPLTIIIAVIIAVPTVLFGVPVCL</sequence>
<feature type="transmembrane region" description="Helical" evidence="1">
    <location>
        <begin position="6"/>
        <end position="25"/>
    </location>
</feature>
<reference evidence="2 3" key="1">
    <citation type="submission" date="2019-09" db="EMBL/GenBank/DDBJ databases">
        <authorList>
            <person name="Depoorter E."/>
        </authorList>
    </citation>
    <scope>NUCLEOTIDE SEQUENCE [LARGE SCALE GENOMIC DNA]</scope>
    <source>
        <strain evidence="2">LMG 6863</strain>
    </source>
</reference>
<dbReference type="Proteomes" id="UP000494170">
    <property type="component" value="Unassembled WGS sequence"/>
</dbReference>
<keyword evidence="1" id="KW-1133">Transmembrane helix</keyword>
<proteinExistence type="predicted"/>
<evidence type="ECO:0000256" key="1">
    <source>
        <dbReference type="SAM" id="Phobius"/>
    </source>
</evidence>
<feature type="transmembrane region" description="Helical" evidence="1">
    <location>
        <begin position="32"/>
        <end position="51"/>
    </location>
</feature>
<keyword evidence="1" id="KW-0812">Transmembrane</keyword>
<protein>
    <submittedName>
        <fullName evidence="2">Uncharacterized protein</fullName>
    </submittedName>
</protein>